<accession>A0A183A167</accession>
<name>A0A183A167_9TREM</name>
<dbReference type="WBParaSite" id="ECPE_0000070201-mRNA-1">
    <property type="protein sequence ID" value="ECPE_0000070201-mRNA-1"/>
    <property type="gene ID" value="ECPE_0000070201"/>
</dbReference>
<evidence type="ECO:0000256" key="1">
    <source>
        <dbReference type="SAM" id="MobiDB-lite"/>
    </source>
</evidence>
<dbReference type="AlphaFoldDB" id="A0A183A167"/>
<sequence length="147" mass="16886">LEAAAEAEREKRREEQEALDVIQAKQEQEKATEGTVQQLEPNQTQPLQQQRQAEEIAQSSRKIEPQISSGDVGHKEIAIPYEILDAIYQQTLESRLALIKPLPEIPNETEENVLTYFDIREIHPLEIDMDADFSMVGWPVRKKMAIH</sequence>
<reference evidence="2" key="1">
    <citation type="submission" date="2016-06" db="UniProtKB">
        <authorList>
            <consortium name="WormBaseParasite"/>
        </authorList>
    </citation>
    <scope>IDENTIFICATION</scope>
</reference>
<evidence type="ECO:0000313" key="2">
    <source>
        <dbReference type="WBParaSite" id="ECPE_0000070201-mRNA-1"/>
    </source>
</evidence>
<organism evidence="2">
    <name type="scientific">Echinostoma caproni</name>
    <dbReference type="NCBI Taxonomy" id="27848"/>
    <lineage>
        <taxon>Eukaryota</taxon>
        <taxon>Metazoa</taxon>
        <taxon>Spiralia</taxon>
        <taxon>Lophotrochozoa</taxon>
        <taxon>Platyhelminthes</taxon>
        <taxon>Trematoda</taxon>
        <taxon>Digenea</taxon>
        <taxon>Plagiorchiida</taxon>
        <taxon>Echinostomata</taxon>
        <taxon>Echinostomatoidea</taxon>
        <taxon>Echinostomatidae</taxon>
        <taxon>Echinostoma</taxon>
    </lineage>
</organism>
<proteinExistence type="predicted"/>
<feature type="compositionally biased region" description="Low complexity" evidence="1">
    <location>
        <begin position="37"/>
        <end position="51"/>
    </location>
</feature>
<protein>
    <submittedName>
        <fullName evidence="2">INCENP_ARK-bind domain-containing protein</fullName>
    </submittedName>
</protein>
<feature type="region of interest" description="Disordered" evidence="1">
    <location>
        <begin position="24"/>
        <end position="69"/>
    </location>
</feature>